<dbReference type="InterPro" id="IPR052021">
    <property type="entry name" value="Type-I_RS_S_subunit"/>
</dbReference>
<organism evidence="5 6">
    <name type="scientific">Staphylococcus xylosus</name>
    <dbReference type="NCBI Taxonomy" id="1288"/>
    <lineage>
        <taxon>Bacteria</taxon>
        <taxon>Bacillati</taxon>
        <taxon>Bacillota</taxon>
        <taxon>Bacilli</taxon>
        <taxon>Bacillales</taxon>
        <taxon>Staphylococcaceae</taxon>
        <taxon>Staphylococcus</taxon>
    </lineage>
</organism>
<dbReference type="Pfam" id="PF01420">
    <property type="entry name" value="Methylase_S"/>
    <property type="match status" value="2"/>
</dbReference>
<evidence type="ECO:0000256" key="3">
    <source>
        <dbReference type="ARBA" id="ARBA00023125"/>
    </source>
</evidence>
<evidence type="ECO:0000256" key="1">
    <source>
        <dbReference type="ARBA" id="ARBA00010923"/>
    </source>
</evidence>
<feature type="domain" description="Type I restriction modification DNA specificity" evidence="4">
    <location>
        <begin position="188"/>
        <end position="365"/>
    </location>
</feature>
<dbReference type="GO" id="GO:0003677">
    <property type="term" value="F:DNA binding"/>
    <property type="evidence" value="ECO:0007669"/>
    <property type="project" value="UniProtKB-KW"/>
</dbReference>
<protein>
    <submittedName>
        <fullName evidence="5">Restriction endonuclease subunit S</fullName>
    </submittedName>
</protein>
<feature type="domain" description="Type I restriction modification DNA specificity" evidence="4">
    <location>
        <begin position="4"/>
        <end position="164"/>
    </location>
</feature>
<evidence type="ECO:0000256" key="2">
    <source>
        <dbReference type="ARBA" id="ARBA00022747"/>
    </source>
</evidence>
<gene>
    <name evidence="5" type="ORF">BU104_07285</name>
</gene>
<dbReference type="PANTHER" id="PTHR30408">
    <property type="entry name" value="TYPE-1 RESTRICTION ENZYME ECOKI SPECIFICITY PROTEIN"/>
    <property type="match status" value="1"/>
</dbReference>
<keyword evidence="5" id="KW-0255">Endonuclease</keyword>
<comment type="caution">
    <text evidence="5">The sequence shown here is derived from an EMBL/GenBank/DDBJ whole genome shotgun (WGS) entry which is preliminary data.</text>
</comment>
<dbReference type="InterPro" id="IPR044946">
    <property type="entry name" value="Restrct_endonuc_typeI_TRD_sf"/>
</dbReference>
<dbReference type="InterPro" id="IPR000055">
    <property type="entry name" value="Restrct_endonuc_typeI_TRD"/>
</dbReference>
<dbReference type="EMBL" id="QXUI01000004">
    <property type="protein sequence ID" value="RIM92436.1"/>
    <property type="molecule type" value="Genomic_DNA"/>
</dbReference>
<comment type="similarity">
    <text evidence="1">Belongs to the type-I restriction system S methylase family.</text>
</comment>
<keyword evidence="3" id="KW-0238">DNA-binding</keyword>
<dbReference type="GO" id="GO:0009307">
    <property type="term" value="P:DNA restriction-modification system"/>
    <property type="evidence" value="ECO:0007669"/>
    <property type="project" value="UniProtKB-KW"/>
</dbReference>
<dbReference type="Gene3D" id="3.90.220.20">
    <property type="entry name" value="DNA methylase specificity domains"/>
    <property type="match status" value="2"/>
</dbReference>
<evidence type="ECO:0000313" key="6">
    <source>
        <dbReference type="Proteomes" id="UP000285579"/>
    </source>
</evidence>
<reference evidence="5 6" key="1">
    <citation type="journal article" date="2016" name="Front. Microbiol.">
        <title>Comprehensive Phylogenetic Analysis of Bovine Non-aureus Staphylococci Species Based on Whole-Genome Sequencing.</title>
        <authorList>
            <person name="Naushad S."/>
            <person name="Barkema H.W."/>
            <person name="Luby C."/>
            <person name="Condas L.A."/>
            <person name="Nobrega D.B."/>
            <person name="Carson D.A."/>
            <person name="De Buck J."/>
        </authorList>
    </citation>
    <scope>NUCLEOTIDE SEQUENCE [LARGE SCALE GENOMIC DNA]</scope>
    <source>
        <strain evidence="5 6">SNUC 1349</strain>
    </source>
</reference>
<dbReference type="SUPFAM" id="SSF116734">
    <property type="entry name" value="DNA methylase specificity domain"/>
    <property type="match status" value="2"/>
</dbReference>
<evidence type="ECO:0000259" key="4">
    <source>
        <dbReference type="Pfam" id="PF01420"/>
    </source>
</evidence>
<keyword evidence="5" id="KW-0378">Hydrolase</keyword>
<dbReference type="RefSeq" id="WP_119554964.1">
    <property type="nucleotide sequence ID" value="NZ_QXTZ01000001.1"/>
</dbReference>
<evidence type="ECO:0000313" key="5">
    <source>
        <dbReference type="EMBL" id="RIM92436.1"/>
    </source>
</evidence>
<dbReference type="Proteomes" id="UP000285579">
    <property type="component" value="Unassembled WGS sequence"/>
</dbReference>
<dbReference type="AlphaFoldDB" id="A0AAQ0LZM6"/>
<dbReference type="GO" id="GO:0004519">
    <property type="term" value="F:endonuclease activity"/>
    <property type="evidence" value="ECO:0007669"/>
    <property type="project" value="UniProtKB-KW"/>
</dbReference>
<keyword evidence="5" id="KW-0540">Nuclease</keyword>
<sequence>MINKLENIAQFISGKAFTSKDFTENPQIEGALPIIRIQNVNSDESQFKYWNKDYEERYIVTSGDLLMSLSGDFKLKIWDGPKALLNQRVVKIEINDNVNKYYLFKYLQSKIYILTNMGNSSIINNLSIKTLKNFNIELPNLTNQNKVESIIRKLDVQLSKRKEQLKHLDELSESLFIDMFGDPYSNEKKWEIGKIKDTVVNTQYGTSKKANVDEGRYPILRMNNITYNGNWDFSNLKYIDLDERDISKYLVHYGEVLFNRTNSKELVGKTAVYLEKNSMAYAGYLIKLTPNEFFNGEFIAAYLNCSYVKAVLYNMAKNIVGMANINAKELSNIDIMLPPVSLQNEFAKKIEKIEELKKKCQKSLEYYEELYETVLHKAFNGELFKE</sequence>
<dbReference type="PANTHER" id="PTHR30408:SF12">
    <property type="entry name" value="TYPE I RESTRICTION ENZYME MJAVIII SPECIFICITY SUBUNIT"/>
    <property type="match status" value="1"/>
</dbReference>
<proteinExistence type="inferred from homology"/>
<keyword evidence="2" id="KW-0680">Restriction system</keyword>
<name>A0AAQ0LZM6_STAXY</name>
<accession>A0AAQ0LZM6</accession>
<dbReference type="CDD" id="cd17524">
    <property type="entry name" value="RMtype1_S_EcoUTORF5051P-TRD2-CR2_like"/>
    <property type="match status" value="1"/>
</dbReference>